<name>A0AAU8MJD2_9CAUD</name>
<evidence type="ECO:0000313" key="1">
    <source>
        <dbReference type="EMBL" id="XCO00134.1"/>
    </source>
</evidence>
<dbReference type="EMBL" id="PP965495">
    <property type="protein sequence ID" value="XCO00134.1"/>
    <property type="molecule type" value="Genomic_DNA"/>
</dbReference>
<protein>
    <submittedName>
        <fullName evidence="1">Uncharacterized protein</fullName>
    </submittedName>
</protein>
<accession>A0AAU8MJD2</accession>
<reference evidence="1" key="1">
    <citation type="submission" date="2024-06" db="EMBL/GenBank/DDBJ databases">
        <title>Intestivirid acquisition increases across infancy in a wild primate population.</title>
        <authorList>
            <person name="Schneider-Creas I.A."/>
            <person name="Moya I.L."/>
            <person name="Chiou K.L."/>
            <person name="Baniel A."/>
            <person name="Azanaw Haile A."/>
            <person name="Kebede F."/>
            <person name="Abebe B."/>
            <person name="Snyder-Mackler N."/>
            <person name="Varsani A."/>
        </authorList>
    </citation>
    <scope>NUCLEOTIDE SEQUENCE</scope>
    <source>
        <strain evidence="1">Int_RNL_2018_1252_VOL</strain>
    </source>
</reference>
<proteinExistence type="predicted"/>
<sequence length="74" mass="8522">MYKKSLIATTIVDKYGKSYDVCVSLTLEEKLQELVSEKYDLDENIEIESFTFLGQVIVVSDSEGYQYTISYSEM</sequence>
<organism evidence="1">
    <name type="scientific">Geladintestivirus 5</name>
    <dbReference type="NCBI Taxonomy" id="3233137"/>
    <lineage>
        <taxon>Viruses</taxon>
        <taxon>Duplodnaviria</taxon>
        <taxon>Heunggongvirae</taxon>
        <taxon>Uroviricota</taxon>
        <taxon>Caudoviricetes</taxon>
        <taxon>Crassvirales</taxon>
    </lineage>
</organism>